<accession>A0AA50KC62</accession>
<dbReference type="RefSeq" id="WP_263256298.1">
    <property type="nucleotide sequence ID" value="NZ_CP132914.1"/>
</dbReference>
<dbReference type="InterPro" id="IPR037883">
    <property type="entry name" value="Knr4/Smi1-like_sf"/>
</dbReference>
<dbReference type="Gene3D" id="3.40.1580.10">
    <property type="entry name" value="SMI1/KNR4-like"/>
    <property type="match status" value="1"/>
</dbReference>
<dbReference type="InterPro" id="IPR018958">
    <property type="entry name" value="Knr4/Smi1-like_dom"/>
</dbReference>
<gene>
    <name evidence="2" type="ORF">RA178_18500</name>
</gene>
<dbReference type="AlphaFoldDB" id="A0AA50KC62"/>
<dbReference type="GeneID" id="301341217"/>
<dbReference type="SUPFAM" id="SSF160631">
    <property type="entry name" value="SMI1/KNR4-like"/>
    <property type="match status" value="1"/>
</dbReference>
<dbReference type="Proteomes" id="UP001236800">
    <property type="component" value="Chromosome"/>
</dbReference>
<dbReference type="Pfam" id="PF09346">
    <property type="entry name" value="SMI1_KNR4"/>
    <property type="match status" value="1"/>
</dbReference>
<dbReference type="KEGG" id="sog:RA178_18500"/>
<organism evidence="2">
    <name type="scientific">Shewanella oncorhynchi</name>
    <dbReference type="NCBI Taxonomy" id="2726434"/>
    <lineage>
        <taxon>Bacteria</taxon>
        <taxon>Pseudomonadati</taxon>
        <taxon>Pseudomonadota</taxon>
        <taxon>Gammaproteobacteria</taxon>
        <taxon>Alteromonadales</taxon>
        <taxon>Shewanellaceae</taxon>
        <taxon>Shewanella</taxon>
    </lineage>
</organism>
<dbReference type="EMBL" id="CP132914">
    <property type="protein sequence ID" value="WMB72388.1"/>
    <property type="molecule type" value="Genomic_DNA"/>
</dbReference>
<reference evidence="2" key="1">
    <citation type="submission" date="2023-08" db="EMBL/GenBank/DDBJ databases">
        <title>Complete genome sequence of Shewanella oncorhynchi Z-P2, a siderophore putrebactin-producing bacterium.</title>
        <authorList>
            <person name="Zhang Y."/>
        </authorList>
    </citation>
    <scope>NUCLEOTIDE SEQUENCE</scope>
    <source>
        <strain evidence="2">Z-P2</strain>
    </source>
</reference>
<proteinExistence type="predicted"/>
<feature type="domain" description="Knr4/Smi1-like" evidence="1">
    <location>
        <begin position="31"/>
        <end position="132"/>
    </location>
</feature>
<evidence type="ECO:0000259" key="1">
    <source>
        <dbReference type="Pfam" id="PF09346"/>
    </source>
</evidence>
<sequence length="176" mass="19903">MTLSVLNSILVPPNIPNESGIGNVWPSIDEGLSFPRDYIAFINRYGTGRIADFIAIFNPFTTNCDLDFFEQKKSIIEDFNYLNNEDPEYFKYNLYPEINGLLPIGVTDNGDCIFWVVSDLKDSETWGTAIIASRSPDVEYFDENITSLLTGLLLRKIRSGSLPNSFPPKNVTFEKI</sequence>
<name>A0AA50KC62_9GAMM</name>
<evidence type="ECO:0000313" key="2">
    <source>
        <dbReference type="EMBL" id="WMB72388.1"/>
    </source>
</evidence>
<protein>
    <submittedName>
        <fullName evidence="2">SMI1/KNR4 family protein</fullName>
    </submittedName>
</protein>